<dbReference type="RefSeq" id="WP_066127083.1">
    <property type="nucleotide sequence ID" value="NZ_FKIF01000006.1"/>
</dbReference>
<dbReference type="InterPro" id="IPR029044">
    <property type="entry name" value="Nucleotide-diphossugar_trans"/>
</dbReference>
<evidence type="ECO:0000259" key="9">
    <source>
        <dbReference type="Pfam" id="PF12804"/>
    </source>
</evidence>
<evidence type="ECO:0000256" key="3">
    <source>
        <dbReference type="ARBA" id="ARBA00022723"/>
    </source>
</evidence>
<dbReference type="Proteomes" id="UP000076848">
    <property type="component" value="Unassembled WGS sequence"/>
</dbReference>
<keyword evidence="5 8" id="KW-0460">Magnesium</keyword>
<dbReference type="Gene3D" id="3.90.550.10">
    <property type="entry name" value="Spore Coat Polysaccharide Biosynthesis Protein SpsA, Chain A"/>
    <property type="match status" value="1"/>
</dbReference>
<comment type="subcellular location">
    <subcellularLocation>
        <location evidence="8">Cytoplasm</location>
    </subcellularLocation>
</comment>
<comment type="domain">
    <text evidence="8">The N-terminal domain determines nucleotide recognition and specific binding, while the C-terminal domain determines the specific binding to the target protein.</text>
</comment>
<dbReference type="EMBL" id="FKIF01000006">
    <property type="protein sequence ID" value="SAI69223.1"/>
    <property type="molecule type" value="Genomic_DNA"/>
</dbReference>
<evidence type="ECO:0000256" key="8">
    <source>
        <dbReference type="HAMAP-Rule" id="MF_00316"/>
    </source>
</evidence>
<organism evidence="10 11">
    <name type="scientific">Bordetella ansorpii</name>
    <dbReference type="NCBI Taxonomy" id="288768"/>
    <lineage>
        <taxon>Bacteria</taxon>
        <taxon>Pseudomonadati</taxon>
        <taxon>Pseudomonadota</taxon>
        <taxon>Betaproteobacteria</taxon>
        <taxon>Burkholderiales</taxon>
        <taxon>Alcaligenaceae</taxon>
        <taxon>Bordetella</taxon>
    </lineage>
</organism>
<dbReference type="GO" id="GO:0005737">
    <property type="term" value="C:cytoplasm"/>
    <property type="evidence" value="ECO:0007669"/>
    <property type="project" value="UniProtKB-SubCell"/>
</dbReference>
<keyword evidence="3 8" id="KW-0479">Metal-binding</keyword>
<comment type="caution">
    <text evidence="8">Lacks conserved residue(s) required for the propagation of feature annotation.</text>
</comment>
<keyword evidence="4 8" id="KW-0547">Nucleotide-binding</keyword>
<keyword evidence="11" id="KW-1185">Reference proteome</keyword>
<dbReference type="GO" id="GO:0061603">
    <property type="term" value="F:molybdenum cofactor guanylyltransferase activity"/>
    <property type="evidence" value="ECO:0007669"/>
    <property type="project" value="UniProtKB-EC"/>
</dbReference>
<keyword evidence="7 8" id="KW-0501">Molybdenum cofactor biosynthesis</keyword>
<sequence>MAERPSSRAGIGGLILAGGRGARLGEADKGWLELAGVPLVRRVALRLAPQVEGLLISANRNLERYAAVGRVLSDDDGLPAWSGPLAGVAAGLAAWPGRWLVTASCDTPFLPADLAPRLVRAAQAQGAPIAVACAQGRRHSVCMAVRTDQAPGLRDYLLAGDRKVELWQQRAGVIDVAFDDAAPHAFLNINTAQELSEAGRYAADS</sequence>
<dbReference type="OrthoDB" id="9788394at2"/>
<evidence type="ECO:0000256" key="2">
    <source>
        <dbReference type="ARBA" id="ARBA00022679"/>
    </source>
</evidence>
<comment type="similarity">
    <text evidence="8">Belongs to the MobA family.</text>
</comment>
<keyword evidence="6 8" id="KW-0342">GTP-binding</keyword>
<protein>
    <recommendedName>
        <fullName evidence="8">Molybdenum cofactor guanylyltransferase</fullName>
        <shortName evidence="8">MoCo guanylyltransferase</shortName>
        <ecNumber evidence="8">2.7.7.77</ecNumber>
    </recommendedName>
    <alternativeName>
        <fullName evidence="8">GTP:molybdopterin guanylyltransferase</fullName>
    </alternativeName>
    <alternativeName>
        <fullName evidence="8">Mo-MPT guanylyltransferase</fullName>
    </alternativeName>
    <alternativeName>
        <fullName evidence="8">Molybdopterin guanylyltransferase</fullName>
    </alternativeName>
    <alternativeName>
        <fullName evidence="8">Molybdopterin-guanine dinucleotide synthase</fullName>
        <shortName evidence="8">MGD synthase</shortName>
    </alternativeName>
</protein>
<feature type="binding site" evidence="8">
    <location>
        <position position="29"/>
    </location>
    <ligand>
        <name>GTP</name>
        <dbReference type="ChEBI" id="CHEBI:37565"/>
    </ligand>
</feature>
<dbReference type="InterPro" id="IPR013482">
    <property type="entry name" value="Molybde_CF_guanTrfase"/>
</dbReference>
<reference evidence="10 11" key="1">
    <citation type="submission" date="2016-04" db="EMBL/GenBank/DDBJ databases">
        <authorList>
            <consortium name="Pathogen Informatics"/>
        </authorList>
    </citation>
    <scope>NUCLEOTIDE SEQUENCE [LARGE SCALE GENOMIC DNA]</scope>
    <source>
        <strain evidence="10 11">H050680373</strain>
    </source>
</reference>
<comment type="cofactor">
    <cofactor evidence="8">
        <name>Mg(2+)</name>
        <dbReference type="ChEBI" id="CHEBI:18420"/>
    </cofactor>
</comment>
<feature type="binding site" evidence="8">
    <location>
        <position position="74"/>
    </location>
    <ligand>
        <name>GTP</name>
        <dbReference type="ChEBI" id="CHEBI:37565"/>
    </ligand>
</feature>
<feature type="binding site" evidence="8">
    <location>
        <position position="106"/>
    </location>
    <ligand>
        <name>Mg(2+)</name>
        <dbReference type="ChEBI" id="CHEBI:18420"/>
    </ligand>
</feature>
<dbReference type="InterPro" id="IPR025877">
    <property type="entry name" value="MobA-like_NTP_Trfase"/>
</dbReference>
<dbReference type="CDD" id="cd02503">
    <property type="entry name" value="MobA"/>
    <property type="match status" value="1"/>
</dbReference>
<evidence type="ECO:0000256" key="1">
    <source>
        <dbReference type="ARBA" id="ARBA00022490"/>
    </source>
</evidence>
<dbReference type="PANTHER" id="PTHR19136:SF81">
    <property type="entry name" value="MOLYBDENUM COFACTOR GUANYLYLTRANSFERASE"/>
    <property type="match status" value="1"/>
</dbReference>
<evidence type="ECO:0000256" key="4">
    <source>
        <dbReference type="ARBA" id="ARBA00022741"/>
    </source>
</evidence>
<dbReference type="GO" id="GO:0005525">
    <property type="term" value="F:GTP binding"/>
    <property type="evidence" value="ECO:0007669"/>
    <property type="project" value="UniProtKB-UniRule"/>
</dbReference>
<dbReference type="HAMAP" id="MF_00316">
    <property type="entry name" value="MobA"/>
    <property type="match status" value="1"/>
</dbReference>
<dbReference type="AlphaFoldDB" id="A0A157SGA4"/>
<comment type="subunit">
    <text evidence="8">Monomer.</text>
</comment>
<evidence type="ECO:0000256" key="7">
    <source>
        <dbReference type="ARBA" id="ARBA00023150"/>
    </source>
</evidence>
<evidence type="ECO:0000256" key="6">
    <source>
        <dbReference type="ARBA" id="ARBA00023134"/>
    </source>
</evidence>
<evidence type="ECO:0000313" key="10">
    <source>
        <dbReference type="EMBL" id="SAI69223.1"/>
    </source>
</evidence>
<feature type="domain" description="MobA-like NTP transferase" evidence="9">
    <location>
        <begin position="13"/>
        <end position="163"/>
    </location>
</feature>
<dbReference type="SUPFAM" id="SSF53448">
    <property type="entry name" value="Nucleotide-diphospho-sugar transferases"/>
    <property type="match status" value="1"/>
</dbReference>
<proteinExistence type="inferred from homology"/>
<comment type="catalytic activity">
    <reaction evidence="8">
        <text>Mo-molybdopterin + GTP + H(+) = Mo-molybdopterin guanine dinucleotide + diphosphate</text>
        <dbReference type="Rhea" id="RHEA:34243"/>
        <dbReference type="ChEBI" id="CHEBI:15378"/>
        <dbReference type="ChEBI" id="CHEBI:33019"/>
        <dbReference type="ChEBI" id="CHEBI:37565"/>
        <dbReference type="ChEBI" id="CHEBI:71302"/>
        <dbReference type="ChEBI" id="CHEBI:71310"/>
        <dbReference type="EC" id="2.7.7.77"/>
    </reaction>
</comment>
<dbReference type="GO" id="GO:1902758">
    <property type="term" value="P:bis(molybdopterin guanine dinucleotide)molybdenum biosynthetic process"/>
    <property type="evidence" value="ECO:0007669"/>
    <property type="project" value="TreeGrafter"/>
</dbReference>
<keyword evidence="2 8" id="KW-0808">Transferase</keyword>
<dbReference type="EC" id="2.7.7.77" evidence="8"/>
<feature type="binding site" evidence="8">
    <location>
        <begin position="16"/>
        <end position="18"/>
    </location>
    <ligand>
        <name>GTP</name>
        <dbReference type="ChEBI" id="CHEBI:37565"/>
    </ligand>
</feature>
<accession>A0A157SGA4</accession>
<evidence type="ECO:0000256" key="5">
    <source>
        <dbReference type="ARBA" id="ARBA00022842"/>
    </source>
</evidence>
<dbReference type="PANTHER" id="PTHR19136">
    <property type="entry name" value="MOLYBDENUM COFACTOR GUANYLYLTRANSFERASE"/>
    <property type="match status" value="1"/>
</dbReference>
<evidence type="ECO:0000313" key="11">
    <source>
        <dbReference type="Proteomes" id="UP000076848"/>
    </source>
</evidence>
<feature type="binding site" evidence="8">
    <location>
        <position position="106"/>
    </location>
    <ligand>
        <name>GTP</name>
        <dbReference type="ChEBI" id="CHEBI:37565"/>
    </ligand>
</feature>
<comment type="function">
    <text evidence="8">Transfers a GMP moiety from GTP to Mo-molybdopterin (Mo-MPT) cofactor (Moco or molybdenum cofactor) to form Mo-molybdopterin guanine dinucleotide (Mo-MGD) cofactor.</text>
</comment>
<dbReference type="Pfam" id="PF12804">
    <property type="entry name" value="NTP_transf_3"/>
    <property type="match status" value="1"/>
</dbReference>
<name>A0A157SGA4_9BORD</name>
<gene>
    <name evidence="10" type="primary">chlB</name>
    <name evidence="8" type="synonym">mobA</name>
    <name evidence="10" type="ORF">SAMEA3906486_02371</name>
</gene>
<dbReference type="GO" id="GO:0046872">
    <property type="term" value="F:metal ion binding"/>
    <property type="evidence" value="ECO:0007669"/>
    <property type="project" value="UniProtKB-KW"/>
</dbReference>
<dbReference type="STRING" id="288768.SAMEA3906486_02371"/>
<dbReference type="NCBIfam" id="TIGR02665">
    <property type="entry name" value="molyb_mobA"/>
    <property type="match status" value="1"/>
</dbReference>
<keyword evidence="1 8" id="KW-0963">Cytoplasm</keyword>